<feature type="domain" description="Transcription regulator PadR N-terminal" evidence="1">
    <location>
        <begin position="15"/>
        <end position="92"/>
    </location>
</feature>
<protein>
    <submittedName>
        <fullName evidence="2">Helix-turn-helix transcriptional regulator</fullName>
    </submittedName>
</protein>
<name>A0A928Z7M7_9CYAN</name>
<dbReference type="InterPro" id="IPR052509">
    <property type="entry name" value="Metal_resp_DNA-bind_regulator"/>
</dbReference>
<dbReference type="InterPro" id="IPR036390">
    <property type="entry name" value="WH_DNA-bd_sf"/>
</dbReference>
<dbReference type="PANTHER" id="PTHR33169:SF14">
    <property type="entry name" value="TRANSCRIPTIONAL REGULATOR RV3488"/>
    <property type="match status" value="1"/>
</dbReference>
<dbReference type="EMBL" id="JADEXQ010000176">
    <property type="protein sequence ID" value="MBE9033305.1"/>
    <property type="molecule type" value="Genomic_DNA"/>
</dbReference>
<dbReference type="SUPFAM" id="SSF46785">
    <property type="entry name" value="Winged helix' DNA-binding domain"/>
    <property type="match status" value="1"/>
</dbReference>
<dbReference type="Pfam" id="PF03551">
    <property type="entry name" value="PadR"/>
    <property type="match status" value="1"/>
</dbReference>
<reference evidence="2" key="1">
    <citation type="submission" date="2020-10" db="EMBL/GenBank/DDBJ databases">
        <authorList>
            <person name="Castelo-Branco R."/>
            <person name="Eusebio N."/>
            <person name="Adriana R."/>
            <person name="Vieira A."/>
            <person name="Brugerolle De Fraissinette N."/>
            <person name="Rezende De Castro R."/>
            <person name="Schneider M.P."/>
            <person name="Vasconcelos V."/>
            <person name="Leao P.N."/>
        </authorList>
    </citation>
    <scope>NUCLEOTIDE SEQUENCE</scope>
    <source>
        <strain evidence="2">LEGE 11480</strain>
    </source>
</reference>
<comment type="caution">
    <text evidence="2">The sequence shown here is derived from an EMBL/GenBank/DDBJ whole genome shotgun (WGS) entry which is preliminary data.</text>
</comment>
<dbReference type="InterPro" id="IPR036388">
    <property type="entry name" value="WH-like_DNA-bd_sf"/>
</dbReference>
<dbReference type="InterPro" id="IPR005149">
    <property type="entry name" value="Tscrpt_reg_PadR_N"/>
</dbReference>
<evidence type="ECO:0000313" key="2">
    <source>
        <dbReference type="EMBL" id="MBE9033305.1"/>
    </source>
</evidence>
<dbReference type="Gene3D" id="1.10.10.10">
    <property type="entry name" value="Winged helix-like DNA-binding domain superfamily/Winged helix DNA-binding domain"/>
    <property type="match status" value="1"/>
</dbReference>
<gene>
    <name evidence="2" type="ORF">IQ266_26585</name>
</gene>
<proteinExistence type="predicted"/>
<evidence type="ECO:0000259" key="1">
    <source>
        <dbReference type="Pfam" id="PF03551"/>
    </source>
</evidence>
<evidence type="ECO:0000313" key="3">
    <source>
        <dbReference type="Proteomes" id="UP000625316"/>
    </source>
</evidence>
<dbReference type="AlphaFoldDB" id="A0A928Z7M7"/>
<organism evidence="2 3">
    <name type="scientific">Romeriopsis navalis LEGE 11480</name>
    <dbReference type="NCBI Taxonomy" id="2777977"/>
    <lineage>
        <taxon>Bacteria</taxon>
        <taxon>Bacillati</taxon>
        <taxon>Cyanobacteriota</taxon>
        <taxon>Cyanophyceae</taxon>
        <taxon>Leptolyngbyales</taxon>
        <taxon>Leptolyngbyaceae</taxon>
        <taxon>Romeriopsis</taxon>
        <taxon>Romeriopsis navalis</taxon>
    </lineage>
</organism>
<dbReference type="Proteomes" id="UP000625316">
    <property type="component" value="Unassembled WGS sequence"/>
</dbReference>
<dbReference type="PANTHER" id="PTHR33169">
    <property type="entry name" value="PADR-FAMILY TRANSCRIPTIONAL REGULATOR"/>
    <property type="match status" value="1"/>
</dbReference>
<sequence>MKQNPLDITPREEIVLLALRRKSSYGAELTYELQQVSDFEIDFGCGTLYPILHRLEKQNLLRRCSVKDLKGTRGGRPKKYYEITEEGRAILESIQQFRMRLQAWTDDNGWQPSY</sequence>
<dbReference type="RefSeq" id="WP_264328114.1">
    <property type="nucleotide sequence ID" value="NZ_JADEXQ010000176.1"/>
</dbReference>
<keyword evidence="3" id="KW-1185">Reference proteome</keyword>
<accession>A0A928Z7M7</accession>